<proteinExistence type="predicted"/>
<evidence type="ECO:0000313" key="2">
    <source>
        <dbReference type="EMBL" id="ODV76286.1"/>
    </source>
</evidence>
<reference evidence="2 3" key="1">
    <citation type="journal article" date="2016" name="Proc. Natl. Acad. Sci. U.S.A.">
        <title>Comparative genomics of biotechnologically important yeasts.</title>
        <authorList>
            <person name="Riley R."/>
            <person name="Haridas S."/>
            <person name="Wolfe K.H."/>
            <person name="Lopes M.R."/>
            <person name="Hittinger C.T."/>
            <person name="Goeker M."/>
            <person name="Salamov A.A."/>
            <person name="Wisecaver J.H."/>
            <person name="Long T.M."/>
            <person name="Calvey C.H."/>
            <person name="Aerts A.L."/>
            <person name="Barry K.W."/>
            <person name="Choi C."/>
            <person name="Clum A."/>
            <person name="Coughlan A.Y."/>
            <person name="Deshpande S."/>
            <person name="Douglass A.P."/>
            <person name="Hanson S.J."/>
            <person name="Klenk H.-P."/>
            <person name="LaButti K.M."/>
            <person name="Lapidus A."/>
            <person name="Lindquist E.A."/>
            <person name="Lipzen A.M."/>
            <person name="Meier-Kolthoff J.P."/>
            <person name="Ohm R.A."/>
            <person name="Otillar R.P."/>
            <person name="Pangilinan J.L."/>
            <person name="Peng Y."/>
            <person name="Rokas A."/>
            <person name="Rosa C.A."/>
            <person name="Scheuner C."/>
            <person name="Sibirny A.A."/>
            <person name="Slot J.C."/>
            <person name="Stielow J.B."/>
            <person name="Sun H."/>
            <person name="Kurtzman C.P."/>
            <person name="Blackwell M."/>
            <person name="Grigoriev I.V."/>
            <person name="Jeffries T.W."/>
        </authorList>
    </citation>
    <scope>NUCLEOTIDE SEQUENCE [LARGE SCALE GENOMIC DNA]</scope>
    <source>
        <strain evidence="3">ATCC 18201 / CBS 1600 / BCRC 20928 / JCM 3617 / NBRC 0987 / NRRL Y-1542</strain>
    </source>
</reference>
<dbReference type="OMA" id="ELCINQY"/>
<accession>A0A1E4S9U2</accession>
<name>A0A1E4S9U2_CYBJN</name>
<feature type="compositionally biased region" description="Basic and acidic residues" evidence="1">
    <location>
        <begin position="317"/>
        <end position="326"/>
    </location>
</feature>
<feature type="compositionally biased region" description="Basic and acidic residues" evidence="1">
    <location>
        <begin position="359"/>
        <end position="368"/>
    </location>
</feature>
<feature type="region of interest" description="Disordered" evidence="1">
    <location>
        <begin position="36"/>
        <end position="96"/>
    </location>
</feature>
<evidence type="ECO:0000313" key="3">
    <source>
        <dbReference type="Proteomes" id="UP000094389"/>
    </source>
</evidence>
<organism evidence="2 3">
    <name type="scientific">Cyberlindnera jadinii (strain ATCC 18201 / CBS 1600 / BCRC 20928 / JCM 3617 / NBRC 0987 / NRRL Y-1542)</name>
    <name type="common">Torula yeast</name>
    <name type="synonym">Candida utilis</name>
    <dbReference type="NCBI Taxonomy" id="983966"/>
    <lineage>
        <taxon>Eukaryota</taxon>
        <taxon>Fungi</taxon>
        <taxon>Dikarya</taxon>
        <taxon>Ascomycota</taxon>
        <taxon>Saccharomycotina</taxon>
        <taxon>Saccharomycetes</taxon>
        <taxon>Phaffomycetales</taxon>
        <taxon>Phaffomycetaceae</taxon>
        <taxon>Cyberlindnera</taxon>
    </lineage>
</organism>
<keyword evidence="3" id="KW-1185">Reference proteome</keyword>
<dbReference type="GeneID" id="30990543"/>
<dbReference type="RefSeq" id="XP_020073325.1">
    <property type="nucleotide sequence ID" value="XM_020216147.1"/>
</dbReference>
<feature type="compositionally biased region" description="Low complexity" evidence="1">
    <location>
        <begin position="61"/>
        <end position="78"/>
    </location>
</feature>
<gene>
    <name evidence="2" type="ORF">CYBJADRAFT_170737</name>
</gene>
<dbReference type="AlphaFoldDB" id="A0A1E4S9U2"/>
<evidence type="ECO:0000256" key="1">
    <source>
        <dbReference type="SAM" id="MobiDB-lite"/>
    </source>
</evidence>
<feature type="region of interest" description="Disordered" evidence="1">
    <location>
        <begin position="1"/>
        <end position="20"/>
    </location>
</feature>
<dbReference type="Proteomes" id="UP000094389">
    <property type="component" value="Unassembled WGS sequence"/>
</dbReference>
<feature type="region of interest" description="Disordered" evidence="1">
    <location>
        <begin position="317"/>
        <end position="368"/>
    </location>
</feature>
<dbReference type="EMBL" id="KV453925">
    <property type="protein sequence ID" value="ODV76286.1"/>
    <property type="molecule type" value="Genomic_DNA"/>
</dbReference>
<dbReference type="OrthoDB" id="3980667at2759"/>
<protein>
    <submittedName>
        <fullName evidence="2">Uncharacterized protein</fullName>
    </submittedName>
</protein>
<sequence>MTVNEFEYSPTDQFPVSRRSSDEIVQLKDFPHRASLRPSVELPEITSVRRHGSDTVRQRALRSQSQQQHGHSASVHSQLSPAESKRSPSIRKKKRFMMSKTEVKRKFFYPVNAPKRELSRRGKYRTRYELNSCFNYMNIDVGMSKELCINQYVRSYYIRDGDLIKPNPQLHEEVKAITVDSNNRVILYTPAPTDRNSSVADAEQILNEQLQKLGDTSALAKTSPMSRSSHMKTFATFPPTRKPNFALRRTNSLPVRIKNNRLETLWNLYLRRAIARRIKWRLEHMGQSSSDFTSKSYKLSRETSVETSFFMSHVLHEDGNESKEETTSTQDHQSPNQRDNEHDGSQESVLSSPRSPTSPRRDEMMDSLERLIKEVESIISTVGQ</sequence>
<feature type="compositionally biased region" description="Polar residues" evidence="1">
    <location>
        <begin position="327"/>
        <end position="337"/>
    </location>
</feature>